<dbReference type="Pfam" id="PF04542">
    <property type="entry name" value="Sigma70_r2"/>
    <property type="match status" value="1"/>
</dbReference>
<dbReference type="GO" id="GO:0016987">
    <property type="term" value="F:sigma factor activity"/>
    <property type="evidence" value="ECO:0007669"/>
    <property type="project" value="UniProtKB-KW"/>
</dbReference>
<evidence type="ECO:0000259" key="5">
    <source>
        <dbReference type="Pfam" id="PF04542"/>
    </source>
</evidence>
<feature type="domain" description="RNA polymerase sigma factor 70 region 4 type 2" evidence="6">
    <location>
        <begin position="123"/>
        <end position="174"/>
    </location>
</feature>
<dbReference type="OrthoDB" id="941544at2"/>
<dbReference type="Proteomes" id="UP000245880">
    <property type="component" value="Unassembled WGS sequence"/>
</dbReference>
<dbReference type="PANTHER" id="PTHR43133">
    <property type="entry name" value="RNA POLYMERASE ECF-TYPE SIGMA FACTO"/>
    <property type="match status" value="1"/>
</dbReference>
<accession>A0A316ARN7</accession>
<dbReference type="Pfam" id="PF08281">
    <property type="entry name" value="Sigma70_r4_2"/>
    <property type="match status" value="1"/>
</dbReference>
<dbReference type="SUPFAM" id="SSF88946">
    <property type="entry name" value="Sigma2 domain of RNA polymerase sigma factors"/>
    <property type="match status" value="1"/>
</dbReference>
<feature type="domain" description="RNA polymerase sigma-70 region 2" evidence="5">
    <location>
        <begin position="29"/>
        <end position="96"/>
    </location>
</feature>
<protein>
    <submittedName>
        <fullName evidence="7">RNA polymerase sigma-70 factor (ECF subfamily)</fullName>
    </submittedName>
</protein>
<dbReference type="CDD" id="cd06171">
    <property type="entry name" value="Sigma70_r4"/>
    <property type="match status" value="1"/>
</dbReference>
<dbReference type="InterPro" id="IPR013324">
    <property type="entry name" value="RNA_pol_sigma_r3/r4-like"/>
</dbReference>
<dbReference type="RefSeq" id="WP_109672271.1">
    <property type="nucleotide sequence ID" value="NZ_QGDT01000001.1"/>
</dbReference>
<evidence type="ECO:0000256" key="4">
    <source>
        <dbReference type="ARBA" id="ARBA00023163"/>
    </source>
</evidence>
<comment type="similarity">
    <text evidence="1">Belongs to the sigma-70 factor family. ECF subfamily.</text>
</comment>
<dbReference type="InterPro" id="IPR014284">
    <property type="entry name" value="RNA_pol_sigma-70_dom"/>
</dbReference>
<keyword evidence="3" id="KW-0731">Sigma factor</keyword>
<evidence type="ECO:0000259" key="6">
    <source>
        <dbReference type="Pfam" id="PF08281"/>
    </source>
</evidence>
<organism evidence="7 8">
    <name type="scientific">Dyadobacter jejuensis</name>
    <dbReference type="NCBI Taxonomy" id="1082580"/>
    <lineage>
        <taxon>Bacteria</taxon>
        <taxon>Pseudomonadati</taxon>
        <taxon>Bacteroidota</taxon>
        <taxon>Cytophagia</taxon>
        <taxon>Cytophagales</taxon>
        <taxon>Spirosomataceae</taxon>
        <taxon>Dyadobacter</taxon>
    </lineage>
</organism>
<dbReference type="InterPro" id="IPR036388">
    <property type="entry name" value="WH-like_DNA-bd_sf"/>
</dbReference>
<gene>
    <name evidence="7" type="ORF">CLV98_101345</name>
</gene>
<dbReference type="EMBL" id="QGDT01000001">
    <property type="protein sequence ID" value="PWJ60168.1"/>
    <property type="molecule type" value="Genomic_DNA"/>
</dbReference>
<dbReference type="Gene3D" id="1.10.1740.10">
    <property type="match status" value="1"/>
</dbReference>
<evidence type="ECO:0000256" key="3">
    <source>
        <dbReference type="ARBA" id="ARBA00023082"/>
    </source>
</evidence>
<dbReference type="InterPro" id="IPR013249">
    <property type="entry name" value="RNA_pol_sigma70_r4_t2"/>
</dbReference>
<sequence>MGRVLAFFNQDAQLVKALRQGNAKAQRQLYDRYAAVMLGLCTRYVGDGMHAEDIMIEGLMKVFTKIEQYSGEGSLDGWIRRIMVNEALGYLRKNKKSMEENLQQTIDVVAEGYDTDADLEVASLMKLVHELPVGYKTVFNLYAIEGYSHKEIAVMLEISESTSKSQLHRARALLQKQLLEMDKDFNKMINHEKASD</sequence>
<dbReference type="InterPro" id="IPR007627">
    <property type="entry name" value="RNA_pol_sigma70_r2"/>
</dbReference>
<dbReference type="GO" id="GO:0003677">
    <property type="term" value="F:DNA binding"/>
    <property type="evidence" value="ECO:0007669"/>
    <property type="project" value="InterPro"/>
</dbReference>
<keyword evidence="2" id="KW-0805">Transcription regulation</keyword>
<comment type="caution">
    <text evidence="7">The sequence shown here is derived from an EMBL/GenBank/DDBJ whole genome shotgun (WGS) entry which is preliminary data.</text>
</comment>
<keyword evidence="4" id="KW-0804">Transcription</keyword>
<proteinExistence type="inferred from homology"/>
<dbReference type="GO" id="GO:0006352">
    <property type="term" value="P:DNA-templated transcription initiation"/>
    <property type="evidence" value="ECO:0007669"/>
    <property type="project" value="InterPro"/>
</dbReference>
<dbReference type="SUPFAM" id="SSF88659">
    <property type="entry name" value="Sigma3 and sigma4 domains of RNA polymerase sigma factors"/>
    <property type="match status" value="1"/>
</dbReference>
<evidence type="ECO:0000256" key="2">
    <source>
        <dbReference type="ARBA" id="ARBA00023015"/>
    </source>
</evidence>
<dbReference type="PANTHER" id="PTHR43133:SF46">
    <property type="entry name" value="RNA POLYMERASE SIGMA-70 FACTOR ECF SUBFAMILY"/>
    <property type="match status" value="1"/>
</dbReference>
<dbReference type="Gene3D" id="1.10.10.10">
    <property type="entry name" value="Winged helix-like DNA-binding domain superfamily/Winged helix DNA-binding domain"/>
    <property type="match status" value="1"/>
</dbReference>
<dbReference type="InterPro" id="IPR013325">
    <property type="entry name" value="RNA_pol_sigma_r2"/>
</dbReference>
<evidence type="ECO:0000256" key="1">
    <source>
        <dbReference type="ARBA" id="ARBA00010641"/>
    </source>
</evidence>
<evidence type="ECO:0000313" key="8">
    <source>
        <dbReference type="Proteomes" id="UP000245880"/>
    </source>
</evidence>
<keyword evidence="8" id="KW-1185">Reference proteome</keyword>
<name>A0A316ARN7_9BACT</name>
<dbReference type="InterPro" id="IPR039425">
    <property type="entry name" value="RNA_pol_sigma-70-like"/>
</dbReference>
<dbReference type="AlphaFoldDB" id="A0A316ARN7"/>
<dbReference type="NCBIfam" id="TIGR02937">
    <property type="entry name" value="sigma70-ECF"/>
    <property type="match status" value="1"/>
</dbReference>
<reference evidence="7 8" key="1">
    <citation type="submission" date="2018-03" db="EMBL/GenBank/DDBJ databases">
        <title>Genomic Encyclopedia of Archaeal and Bacterial Type Strains, Phase II (KMG-II): from individual species to whole genera.</title>
        <authorList>
            <person name="Goeker M."/>
        </authorList>
    </citation>
    <scope>NUCLEOTIDE SEQUENCE [LARGE SCALE GENOMIC DNA]</scope>
    <source>
        <strain evidence="7 8">DSM 100346</strain>
    </source>
</reference>
<evidence type="ECO:0000313" key="7">
    <source>
        <dbReference type="EMBL" id="PWJ60168.1"/>
    </source>
</evidence>